<organism evidence="6 7">
    <name type="scientific">Venustampulla echinocandica</name>
    <dbReference type="NCBI Taxonomy" id="2656787"/>
    <lineage>
        <taxon>Eukaryota</taxon>
        <taxon>Fungi</taxon>
        <taxon>Dikarya</taxon>
        <taxon>Ascomycota</taxon>
        <taxon>Pezizomycotina</taxon>
        <taxon>Leotiomycetes</taxon>
        <taxon>Helotiales</taxon>
        <taxon>Pleuroascaceae</taxon>
        <taxon>Venustampulla</taxon>
    </lineage>
</organism>
<keyword evidence="3" id="KW-0805">Transcription regulation</keyword>
<dbReference type="PANTHER" id="PTHR47338:SF27">
    <property type="entry name" value="ZN(II)2CYS6 TRANSCRIPTION FACTOR (EUROFUNG)"/>
    <property type="match status" value="1"/>
</dbReference>
<reference evidence="6 7" key="1">
    <citation type="journal article" date="2018" name="IMA Fungus">
        <title>IMA Genome-F 9: Draft genome sequence of Annulohypoxylon stygium, Aspergillus mulundensis, Berkeleyomyces basicola (syn. Thielaviopsis basicola), Ceratocystis smalleyi, two Cercospora beticola strains, Coleophoma cylindrospora, Fusarium fracticaudum, Phialophora cf. hyalina, and Morchella septimelata.</title>
        <authorList>
            <person name="Wingfield B.D."/>
            <person name="Bills G.F."/>
            <person name="Dong Y."/>
            <person name="Huang W."/>
            <person name="Nel W.J."/>
            <person name="Swalarsk-Parry B.S."/>
            <person name="Vaghefi N."/>
            <person name="Wilken P.M."/>
            <person name="An Z."/>
            <person name="de Beer Z.W."/>
            <person name="De Vos L."/>
            <person name="Chen L."/>
            <person name="Duong T.A."/>
            <person name="Gao Y."/>
            <person name="Hammerbacher A."/>
            <person name="Kikkert J.R."/>
            <person name="Li Y."/>
            <person name="Li H."/>
            <person name="Li K."/>
            <person name="Li Q."/>
            <person name="Liu X."/>
            <person name="Ma X."/>
            <person name="Naidoo K."/>
            <person name="Pethybridge S.J."/>
            <person name="Sun J."/>
            <person name="Steenkamp E.T."/>
            <person name="van der Nest M.A."/>
            <person name="van Wyk S."/>
            <person name="Wingfield M.J."/>
            <person name="Xiong C."/>
            <person name="Yue Q."/>
            <person name="Zhang X."/>
        </authorList>
    </citation>
    <scope>NUCLEOTIDE SEQUENCE [LARGE SCALE GENOMIC DNA]</scope>
    <source>
        <strain evidence="6 7">BP 5553</strain>
    </source>
</reference>
<evidence type="ECO:0000256" key="5">
    <source>
        <dbReference type="ARBA" id="ARBA00023242"/>
    </source>
</evidence>
<dbReference type="GeneID" id="43597188"/>
<keyword evidence="5" id="KW-0539">Nucleus</keyword>
<protein>
    <recommendedName>
        <fullName evidence="8">Transcription factor domain-containing protein</fullName>
    </recommendedName>
</protein>
<keyword evidence="2" id="KW-0479">Metal-binding</keyword>
<gene>
    <name evidence="6" type="ORF">BP5553_04339</name>
</gene>
<evidence type="ECO:0000256" key="1">
    <source>
        <dbReference type="ARBA" id="ARBA00004123"/>
    </source>
</evidence>
<dbReference type="Proteomes" id="UP000254866">
    <property type="component" value="Unassembled WGS sequence"/>
</dbReference>
<evidence type="ECO:0000313" key="6">
    <source>
        <dbReference type="EMBL" id="RDL39999.1"/>
    </source>
</evidence>
<evidence type="ECO:0000313" key="7">
    <source>
        <dbReference type="Proteomes" id="UP000254866"/>
    </source>
</evidence>
<dbReference type="RefSeq" id="XP_031872655.1">
    <property type="nucleotide sequence ID" value="XM_032012962.1"/>
</dbReference>
<evidence type="ECO:0000256" key="2">
    <source>
        <dbReference type="ARBA" id="ARBA00022723"/>
    </source>
</evidence>
<evidence type="ECO:0008006" key="8">
    <source>
        <dbReference type="Google" id="ProtNLM"/>
    </source>
</evidence>
<dbReference type="AlphaFoldDB" id="A0A370TWV3"/>
<dbReference type="STRING" id="2656787.A0A370TWV3"/>
<accession>A0A370TWV3</accession>
<dbReference type="PANTHER" id="PTHR47338">
    <property type="entry name" value="ZN(II)2CYS6 TRANSCRIPTION FACTOR (EUROFUNG)-RELATED"/>
    <property type="match status" value="1"/>
</dbReference>
<dbReference type="GO" id="GO:0005634">
    <property type="term" value="C:nucleus"/>
    <property type="evidence" value="ECO:0007669"/>
    <property type="project" value="UniProtKB-SubCell"/>
</dbReference>
<dbReference type="GO" id="GO:0000981">
    <property type="term" value="F:DNA-binding transcription factor activity, RNA polymerase II-specific"/>
    <property type="evidence" value="ECO:0007669"/>
    <property type="project" value="InterPro"/>
</dbReference>
<dbReference type="OrthoDB" id="3483826at2759"/>
<dbReference type="EMBL" id="NPIC01000002">
    <property type="protein sequence ID" value="RDL39999.1"/>
    <property type="molecule type" value="Genomic_DNA"/>
</dbReference>
<dbReference type="InterPro" id="IPR050815">
    <property type="entry name" value="TF_fung"/>
</dbReference>
<comment type="caution">
    <text evidence="6">The sequence shown here is derived from an EMBL/GenBank/DDBJ whole genome shotgun (WGS) entry which is preliminary data.</text>
</comment>
<comment type="subcellular location">
    <subcellularLocation>
        <location evidence="1">Nucleus</location>
    </subcellularLocation>
</comment>
<proteinExistence type="predicted"/>
<keyword evidence="7" id="KW-1185">Reference proteome</keyword>
<evidence type="ECO:0000256" key="3">
    <source>
        <dbReference type="ARBA" id="ARBA00023015"/>
    </source>
</evidence>
<dbReference type="CDD" id="cd12148">
    <property type="entry name" value="fungal_TF_MHR"/>
    <property type="match status" value="1"/>
</dbReference>
<dbReference type="GO" id="GO:0046872">
    <property type="term" value="F:metal ion binding"/>
    <property type="evidence" value="ECO:0007669"/>
    <property type="project" value="UniProtKB-KW"/>
</dbReference>
<evidence type="ECO:0000256" key="4">
    <source>
        <dbReference type="ARBA" id="ARBA00023163"/>
    </source>
</evidence>
<keyword evidence="4" id="KW-0804">Transcription</keyword>
<name>A0A370TWV3_9HELO</name>
<sequence>MTPCSALSSSVISKSSQLVYDPVLQGEEMDFSNVDFAEFGHSSYYQLPTPVDHANGSSPDVTQLELDLNMNDPRIEVFSVSDLNAASYSWPSSTMVIEKPLDPSLDKRFERATPVVGIERQCQPYFEIVRKHIMIIDQQEFLQSIISVEKHQCMALKHAVAMSGSNACGESELAMESYLAARFHLERAENLADSSSFLNIETVQALILVARFECTHVSGPKALLTIARLMQLIGLLGYDRLDQSSPEDDDDSSHILVPNPHSSGSLQKIRQTYWVAFSIHCNAAASFPSCLPVKDKDIFTTMPAPNSAIDSAADQVVYLPEEITASTASRLSVFSLFIIAMKLVVCGDRHRQMTKKYVSDAASDYNFCIVHEKIRGQASIAFNSLSTPEFLDRPDPELRVLTFIVILGVRIDWYKTAIIGSRKAEFLTSAAREYRNSALAVANAMCDLVLQADITDAKQVMCPQMILSFREVGEHNGLTHEYLYLPNIRERTLT</sequence>